<evidence type="ECO:0000313" key="4">
    <source>
        <dbReference type="Proteomes" id="UP000636793"/>
    </source>
</evidence>
<feature type="region of interest" description="Disordered" evidence="1">
    <location>
        <begin position="1921"/>
        <end position="1954"/>
    </location>
</feature>
<dbReference type="Pfam" id="PF08275">
    <property type="entry name" value="DNAG_N"/>
    <property type="match status" value="1"/>
</dbReference>
<dbReference type="Proteomes" id="UP000636793">
    <property type="component" value="Unassembled WGS sequence"/>
</dbReference>
<dbReference type="InterPro" id="IPR037068">
    <property type="entry name" value="DNA_primase_core_N_sf"/>
</dbReference>
<dbReference type="InterPro" id="IPR013264">
    <property type="entry name" value="DNAG_N"/>
</dbReference>
<dbReference type="NCBIfam" id="NF041492">
    <property type="entry name" value="MobF"/>
    <property type="match status" value="1"/>
</dbReference>
<dbReference type="EMBL" id="BMHI01000001">
    <property type="protein sequence ID" value="GGB21970.1"/>
    <property type="molecule type" value="Genomic_DNA"/>
</dbReference>
<dbReference type="InterPro" id="IPR014862">
    <property type="entry name" value="TrwC"/>
</dbReference>
<dbReference type="Pfam" id="PF13604">
    <property type="entry name" value="AAA_30"/>
    <property type="match status" value="1"/>
</dbReference>
<reference evidence="3" key="1">
    <citation type="journal article" date="2014" name="Int. J. Syst. Evol. Microbiol.">
        <title>Complete genome sequence of Corynebacterium casei LMG S-19264T (=DSM 44701T), isolated from a smear-ripened cheese.</title>
        <authorList>
            <consortium name="US DOE Joint Genome Institute (JGI-PGF)"/>
            <person name="Walter F."/>
            <person name="Albersmeier A."/>
            <person name="Kalinowski J."/>
            <person name="Ruckert C."/>
        </authorList>
    </citation>
    <scope>NUCLEOTIDE SEQUENCE</scope>
    <source>
        <strain evidence="3">CGMCC 1.15085</strain>
    </source>
</reference>
<dbReference type="Gene3D" id="3.40.1360.10">
    <property type="match status" value="1"/>
</dbReference>
<dbReference type="SUPFAM" id="SSF56731">
    <property type="entry name" value="DNA primase core"/>
    <property type="match status" value="1"/>
</dbReference>
<reference evidence="3" key="2">
    <citation type="submission" date="2020-09" db="EMBL/GenBank/DDBJ databases">
        <authorList>
            <person name="Sun Q."/>
            <person name="Zhou Y."/>
        </authorList>
    </citation>
    <scope>NUCLEOTIDE SEQUENCE</scope>
    <source>
        <strain evidence="3">CGMCC 1.15085</strain>
    </source>
</reference>
<gene>
    <name evidence="3" type="ORF">GCM10011492_09820</name>
</gene>
<dbReference type="SUPFAM" id="SSF55464">
    <property type="entry name" value="Origin of replication-binding domain, RBD-like"/>
    <property type="match status" value="1"/>
</dbReference>
<feature type="compositionally biased region" description="Acidic residues" evidence="1">
    <location>
        <begin position="1417"/>
        <end position="1427"/>
    </location>
</feature>
<dbReference type="InterPro" id="IPR050219">
    <property type="entry name" value="DnaG_primase"/>
</dbReference>
<name>A0A916SXI5_9MICO</name>
<dbReference type="Gene3D" id="3.90.980.10">
    <property type="entry name" value="DNA primase, catalytic core, N-terminal domain"/>
    <property type="match status" value="1"/>
</dbReference>
<evidence type="ECO:0000256" key="1">
    <source>
        <dbReference type="SAM" id="MobiDB-lite"/>
    </source>
</evidence>
<dbReference type="Pfam" id="PF13155">
    <property type="entry name" value="Toprim_2"/>
    <property type="match status" value="1"/>
</dbReference>
<dbReference type="GO" id="GO:0005737">
    <property type="term" value="C:cytoplasm"/>
    <property type="evidence" value="ECO:0007669"/>
    <property type="project" value="TreeGrafter"/>
</dbReference>
<sequence>MTASVHKLTAGSGYDYLTRQVAAMDSTEKGYTGLASYYTERGETPGKWVGSGMSGIDGLSAGDTVTAEQMQALFGSGHHPLAAQRKATLAGPDLKKQDYEAITRLGSPFKVYDNDISDFRKEVAERMGDLNEREGLKRDAPLTPQQRATIRTEVAREFFQREHGRQPQDARELAATVAKHSRPQTRAVAGYDVTFSPVKSVSTLWAVADTPVAAAIEQAHHDAVTDALRFLETHALYSRTGTNGVRQVDVQGMVATAFTHRDSRAGDPDLHSHIAIANKVQTDDGRWLSIDGRVLFKAMVSISETYNTALEKYLRQRLGVQFEERAGTDTRKRPIREIVGVDAQLNNAWSTRRARIDVRRNELASQFQRTHNRPPSPVEALQLAQQATLETREAKHEPRSIGEQRRAWRADAIAVLGGEKKLTQMIRTTLSPSAKEAEQITPAWVATTADRIIDNLQNRRAHWQTWHVRAEAQRQVRAANLPGELIEPTVDALVATVLTERSIGLARPVDDLTEPAKLCRRDGSSVYDVAGSTMFTSRDVLNAEERLVSAAGRVDGMRVAANDVGLALLEQSANGPDLNAGQVTLVREMAMSGRRVQLAIAPAGSGKTTAMKALTTAWTNGGGTVVGLAPRAGAAKILHGEIGVQTDTLAKLTDSLQKGILPDWVKHIDNTTLVVIDEAGTADTLSLDRAVSYILGKGGSVRLIGDDQQLSAIGAGGVLRDIQASHGALQLSELHRFVNADGTVNVDEGAASLALRAGKPEGLGYYLDHGRVHVGDMATMTEAVFQAWATDRAAGLDAIMLAPTRDLVSQLNQRARAHRLADENGTNPRARARTVHLADGNDASIGDVLITRSNRRDLRVSASDWVKNGDRWTLEKITRTGSLKLRRLDANLHVTVPADYVAASVELGYATTTNAAQGATSDTCHGLFSGEETRQELYTALSRARRANHLYLQVASDGDPHSVVHPDLVLPPTATDELEAMVANDGSARSATTMLRDAADPAELLGAAASRYQDALYFAAEDLLGEPAVSALEAGAERAVPGVTNEPAWPALRAHLILIGASGKDPIDTLQAAAARRELTTADDVAAVLDWRLDPSGLRDAGQGPLPWIPAVPNALVTHKEWGPYLTARDQLVRDRAAVVGEAAAHDPTAPSWVPAGAARPNDAVVAEVAVWRAAMHVDPDACRPTGPQQLQKAVARWQSGLHQRALGGRSPATDEWAPLLRQIAPQVMRDSYAPVLAEHLASMSRAGVPARAVLHRAAEEGVLPDDHAAAALWWRISAHLGAAATTGVDESLTTDWSDKLPDLLGPDRAAQVRASTSWPALVAAVDHAIQRGWTVEALLSGVPDQLHDVDVDCCQALLWRVQVAMDPIPDEDHYDERDYEQPPEDAWTGEQPVADGQTTESADPVPEYVVDAPPPGDDDMPWDLDLGDTGPIERDSGGPAPDAEPAKGLTFAALRRDAMSPLEPSERQLEQASERANRILESQVTPDRIAQINELTLQFYEKSLPDSWAAQHLRDRFGVNLVGDLELRPGFAPPGWDTLITHLRGQGVTDQEMVAANVAIYNQQGRLRDRFVNRLMMPIIHRRDGWRDFQPVPFGGHDVVLGFVGRRHPDLTDEDKAGPKYLNTAETALFVKGEQLYVAGTCRLAAGATPVLVEGPMDAVAVTVSTDDCVGVAPLGTSLTEEQADQLARLGRNPVVATDADAGGQVAAERDFWLLAQHGMDSEQALFPAGFDPAELAGAFGPERLHGVLFDRVPLAETMLQERLANLPAAKALSAAAKIIAARPAQFWESGIEQLSNRLKVSTRRAQQEVLSAARAFTDDPRKAAQDGRDQAQDTKKRIQTRSKDAQIRWAEFADSVDPRLVEQGDWKALAMMLDEATAQGHDVAAAVRELVGAQPLGELPAQDLRYRLVAKLNLLQPQGSPVVADTGNLSGAEQQRRQPATPLDRGRGAPRR</sequence>
<dbReference type="InterPro" id="IPR006171">
    <property type="entry name" value="TOPRIM_dom"/>
</dbReference>
<evidence type="ECO:0000313" key="3">
    <source>
        <dbReference type="EMBL" id="GGB21970.1"/>
    </source>
</evidence>
<feature type="region of interest" description="Disordered" evidence="1">
    <location>
        <begin position="1370"/>
        <end position="1446"/>
    </location>
</feature>
<dbReference type="Gene3D" id="2.30.30.940">
    <property type="match status" value="1"/>
</dbReference>
<feature type="domain" description="Toprim" evidence="2">
    <location>
        <begin position="1649"/>
        <end position="1721"/>
    </location>
</feature>
<comment type="caution">
    <text evidence="3">The sequence shown here is derived from an EMBL/GenBank/DDBJ whole genome shotgun (WGS) entry which is preliminary data.</text>
</comment>
<feature type="region of interest" description="Disordered" evidence="1">
    <location>
        <begin position="1821"/>
        <end position="1842"/>
    </location>
</feature>
<dbReference type="InterPro" id="IPR034151">
    <property type="entry name" value="TOPRIM_DnaG_bac"/>
</dbReference>
<dbReference type="RefSeq" id="WP_188835773.1">
    <property type="nucleotide sequence ID" value="NZ_BMHI01000001.1"/>
</dbReference>
<evidence type="ECO:0000259" key="2">
    <source>
        <dbReference type="SMART" id="SM00493"/>
    </source>
</evidence>
<organism evidence="3 4">
    <name type="scientific">Flexivirga endophytica</name>
    <dbReference type="NCBI Taxonomy" id="1849103"/>
    <lineage>
        <taxon>Bacteria</taxon>
        <taxon>Bacillati</taxon>
        <taxon>Actinomycetota</taxon>
        <taxon>Actinomycetes</taxon>
        <taxon>Micrococcales</taxon>
        <taxon>Dermacoccaceae</taxon>
        <taxon>Flexivirga</taxon>
    </lineage>
</organism>
<dbReference type="SMART" id="SM00493">
    <property type="entry name" value="TOPRIM"/>
    <property type="match status" value="1"/>
</dbReference>
<dbReference type="CDD" id="cd03364">
    <property type="entry name" value="TOPRIM_DnaG_primases"/>
    <property type="match status" value="1"/>
</dbReference>
<feature type="compositionally biased region" description="Basic and acidic residues" evidence="1">
    <location>
        <begin position="1371"/>
        <end position="1381"/>
    </location>
</feature>
<dbReference type="CDD" id="cd18809">
    <property type="entry name" value="SF1_C_RecD"/>
    <property type="match status" value="1"/>
</dbReference>
<dbReference type="PANTHER" id="PTHR30313:SF2">
    <property type="entry name" value="DNA PRIMASE"/>
    <property type="match status" value="1"/>
</dbReference>
<dbReference type="InterPro" id="IPR027417">
    <property type="entry name" value="P-loop_NTPase"/>
</dbReference>
<dbReference type="PANTHER" id="PTHR30313">
    <property type="entry name" value="DNA PRIMASE"/>
    <property type="match status" value="1"/>
</dbReference>
<dbReference type="Gene3D" id="3.40.50.300">
    <property type="entry name" value="P-loop containing nucleotide triphosphate hydrolases"/>
    <property type="match status" value="2"/>
</dbReference>
<dbReference type="SUPFAM" id="SSF52540">
    <property type="entry name" value="P-loop containing nucleoside triphosphate hydrolases"/>
    <property type="match status" value="2"/>
</dbReference>
<protein>
    <recommendedName>
        <fullName evidence="2">Toprim domain-containing protein</fullName>
    </recommendedName>
</protein>
<keyword evidence="4" id="KW-1185">Reference proteome</keyword>
<dbReference type="GO" id="GO:0006269">
    <property type="term" value="P:DNA replication, synthesis of primer"/>
    <property type="evidence" value="ECO:0007669"/>
    <property type="project" value="TreeGrafter"/>
</dbReference>
<accession>A0A916SXI5</accession>
<proteinExistence type="predicted"/>
<dbReference type="Pfam" id="PF08751">
    <property type="entry name" value="TrwC"/>
    <property type="match status" value="1"/>
</dbReference>